<feature type="region of interest" description="Disordered" evidence="2">
    <location>
        <begin position="386"/>
        <end position="422"/>
    </location>
</feature>
<dbReference type="GO" id="GO:0005524">
    <property type="term" value="F:ATP binding"/>
    <property type="evidence" value="ECO:0007669"/>
    <property type="project" value="UniProtKB-KW"/>
</dbReference>
<dbReference type="Proteomes" id="UP000545493">
    <property type="component" value="Unassembled WGS sequence"/>
</dbReference>
<dbReference type="SUPFAM" id="SSF52540">
    <property type="entry name" value="P-loop containing nucleoside triphosphate hydrolases"/>
    <property type="match status" value="1"/>
</dbReference>
<dbReference type="EMBL" id="JAAOYM010000001">
    <property type="protein sequence ID" value="NIJ10518.1"/>
    <property type="molecule type" value="Genomic_DNA"/>
</dbReference>
<dbReference type="Gene3D" id="3.40.50.300">
    <property type="entry name" value="P-loop containing nucleotide triphosphate hydrolases"/>
    <property type="match status" value="1"/>
</dbReference>
<gene>
    <name evidence="3" type="ORF">FHU38_000862</name>
</gene>
<feature type="region of interest" description="Disordered" evidence="2">
    <location>
        <begin position="321"/>
        <end position="362"/>
    </location>
</feature>
<keyword evidence="3" id="KW-0067">ATP-binding</keyword>
<reference evidence="3 4" key="1">
    <citation type="submission" date="2020-03" db="EMBL/GenBank/DDBJ databases">
        <title>Sequencing the genomes of 1000 actinobacteria strains.</title>
        <authorList>
            <person name="Klenk H.-P."/>
        </authorList>
    </citation>
    <scope>NUCLEOTIDE SEQUENCE [LARGE SCALE GENOMIC DNA]</scope>
    <source>
        <strain evidence="3 4">DSM 45685</strain>
    </source>
</reference>
<feature type="compositionally biased region" description="Basic and acidic residues" evidence="2">
    <location>
        <begin position="386"/>
        <end position="404"/>
    </location>
</feature>
<feature type="coiled-coil region" evidence="1">
    <location>
        <begin position="924"/>
        <end position="965"/>
    </location>
</feature>
<feature type="region of interest" description="Disordered" evidence="2">
    <location>
        <begin position="1040"/>
        <end position="1080"/>
    </location>
</feature>
<feature type="compositionally biased region" description="Polar residues" evidence="2">
    <location>
        <begin position="406"/>
        <end position="422"/>
    </location>
</feature>
<feature type="compositionally biased region" description="Basic and acidic residues" evidence="2">
    <location>
        <begin position="1040"/>
        <end position="1065"/>
    </location>
</feature>
<keyword evidence="4" id="KW-1185">Reference proteome</keyword>
<keyword evidence="1" id="KW-0175">Coiled coil</keyword>
<feature type="compositionally biased region" description="Low complexity" evidence="2">
    <location>
        <begin position="1066"/>
        <end position="1076"/>
    </location>
</feature>
<keyword evidence="3" id="KW-0547">Nucleotide-binding</keyword>
<proteinExistence type="predicted"/>
<evidence type="ECO:0000313" key="3">
    <source>
        <dbReference type="EMBL" id="NIJ10518.1"/>
    </source>
</evidence>
<dbReference type="InterPro" id="IPR027417">
    <property type="entry name" value="P-loop_NTPase"/>
</dbReference>
<feature type="coiled-coil region" evidence="1">
    <location>
        <begin position="1228"/>
        <end position="1269"/>
    </location>
</feature>
<evidence type="ECO:0000313" key="4">
    <source>
        <dbReference type="Proteomes" id="UP000545493"/>
    </source>
</evidence>
<accession>A0A7X5UM20</accession>
<feature type="coiled-coil region" evidence="1">
    <location>
        <begin position="752"/>
        <end position="786"/>
    </location>
</feature>
<evidence type="ECO:0000256" key="1">
    <source>
        <dbReference type="SAM" id="Coils"/>
    </source>
</evidence>
<comment type="caution">
    <text evidence="3">The sequence shown here is derived from an EMBL/GenBank/DDBJ whole genome shotgun (WGS) entry which is preliminary data.</text>
</comment>
<dbReference type="RefSeq" id="WP_167166675.1">
    <property type="nucleotide sequence ID" value="NZ_JAAOYM010000001.1"/>
</dbReference>
<sequence>MSVTEHPAQHLSAVAAVETVGLPGAAGRWQPTRAGVVNSWAWGEENLLFADGWLALTGPNGSGKSLTASMLVTLLLDADSSQTALSVSGKAAGTLTSRHTDWNDKEDRTGAWWLEYGLRDEQAGHTVYLTTGLWLRATSGTLHRAFFIAPGRVGTELTLQRERDPVRIEDLAEQLATCDGELFTSSAKLRAKSLGQLRAVEDERGYRQAIRSRLFSPLDEVQFDALVGVLRSLRNLRTAEAISPKQMREVLTDALPALDPERLTVIAEAMERIAELEAQLQRNREETKLLEGTDKLYRRYVGTVTQVEAAELTAANTEFKAQADRTREETARLQAAQAEQAEAKEQHATTRTQISELEGRRDAADTALRDHAGAELPHMEQRAADLAKAADEADERAEQAERDANTALQQASESADSATQNQQHLIRLSDDLRGPSTSVGADAALEHLFAATRQLASAEPGTTPMVEVGQVCATPLAWTEARITQVGQVGEALRGHELAQQAEHSAVETVRSAEDEEDNRRGLAEDATAQRRDIEAALVEKIATWASGARYFGLVPEELTAPIDNVPAGDRLEPDRLAAWLESSASAVRARIDLPGHQQAAATDAALATTAADAAERARTEHGEAQTKASEAANAFDVVQERAAAEMQAAEHERAQAHATYQESVATAQATLADSKQRLTDSVASAAQAADHWLGQVRQWRSTLTHLAADAVPVPHLGEIDSAAVENAVAELDRIDPAAIRLAAERAHSAATTRLERRVSAAEQQVERAADAVAAIEAKLVEARHAAPVPTAPPWRNRQPSDGMPLWALVDFAEHLSAADANRLEGALLVAGLLDALVTPDGSVYAGDLTITGTEPAAGRTLADMLRVEQDPGIDATRITQLLRAIPVDAPGSDLALGQLTTGVLTAAAPEGYEAAFIGRTARERARLQRVATLEQELQAAQDQLHQFEQEVSNYRDDLRAADAERQTFPTDEAIRRAREHVTTLWRDLEAVERETTERIGQADLALHQALADLETAAAARKARLDTVEQELRHAERIAEDLKSKAEDAERTAAQRKETAQRSEAARAQAATAQEQADAERAAFPDLAPIRAAHMAEDRAADDLNRARSALIEATEKHRQASNTVKDALRELNQAAKLPDGSLLPTDQETLNEHGKTLNQLTHKIEGWRHAAQRALDLLRRASHDAEAATGWANRSSRAKDEAEKTRLAATREAAAVAERRRLYGAEYEQLRRTRQAIGEELRKANERAEELVAQQQAASNEAAAAQSTLDGIAPQREAAEQRREECLRQLCRLVDEGLATVPEDVATEPSGRPANLTAGLAWAKHLLADRPAGADRVGMLTQARSRALTALENSARTVSTKLARFGKQVTLNSIEATEWRRAVVAEPDAIRGDDLHLAVQALHTTAAQLEEDLRDDVKRTLKTSMFTQLRRDIQVRREAAQELVRQIRATLDAVRTGVANVGVQVEWTVREDEDAQRMVELISQPPSDETFEQMYSVLRQRMDETAGEAWAERVAHTFDYRAWHEWHISVTHSSFGDGSGEKFRTVTSRSNPLESLSTGERRLATMLPLLAAAWSMYSGEGYRGPRLLSIDEIDAAFDEPNLRQVLALLRAWEFDVLATAPFMTPMIKKESQRVMVHQVVKAGRYRVSVPWLWDGQGEPQPLTLELASEQTAEER</sequence>
<name>A0A7X5UM20_9PSEU</name>
<organism evidence="3 4">
    <name type="scientific">Saccharomonospora amisosensis</name>
    <dbReference type="NCBI Taxonomy" id="1128677"/>
    <lineage>
        <taxon>Bacteria</taxon>
        <taxon>Bacillati</taxon>
        <taxon>Actinomycetota</taxon>
        <taxon>Actinomycetes</taxon>
        <taxon>Pseudonocardiales</taxon>
        <taxon>Pseudonocardiaceae</taxon>
        <taxon>Saccharomonospora</taxon>
    </lineage>
</organism>
<evidence type="ECO:0000256" key="2">
    <source>
        <dbReference type="SAM" id="MobiDB-lite"/>
    </source>
</evidence>
<dbReference type="Pfam" id="PF13558">
    <property type="entry name" value="SbcC_Walker_B"/>
    <property type="match status" value="1"/>
</dbReference>
<feature type="region of interest" description="Disordered" evidence="2">
    <location>
        <begin position="502"/>
        <end position="523"/>
    </location>
</feature>
<protein>
    <submittedName>
        <fullName evidence="3">Energy-coupling factor transporter ATP-binding protein EcfA2</fullName>
    </submittedName>
</protein>
<feature type="compositionally biased region" description="Basic and acidic residues" evidence="2">
    <location>
        <begin position="321"/>
        <end position="331"/>
    </location>
</feature>